<name>A0AA35PIY4_9SAUR</name>
<keyword evidence="3" id="KW-1185">Reference proteome</keyword>
<reference evidence="2" key="1">
    <citation type="submission" date="2022-12" db="EMBL/GenBank/DDBJ databases">
        <authorList>
            <person name="Alioto T."/>
            <person name="Alioto T."/>
            <person name="Gomez Garrido J."/>
        </authorList>
    </citation>
    <scope>NUCLEOTIDE SEQUENCE</scope>
</reference>
<dbReference type="EMBL" id="OX395136">
    <property type="protein sequence ID" value="CAI5787660.1"/>
    <property type="molecule type" value="Genomic_DNA"/>
</dbReference>
<feature type="compositionally biased region" description="Basic and acidic residues" evidence="1">
    <location>
        <begin position="98"/>
        <end position="112"/>
    </location>
</feature>
<dbReference type="Proteomes" id="UP001178461">
    <property type="component" value="Chromosome 11"/>
</dbReference>
<evidence type="ECO:0000313" key="2">
    <source>
        <dbReference type="EMBL" id="CAI5787660.1"/>
    </source>
</evidence>
<accession>A0AA35PIY4</accession>
<gene>
    <name evidence="2" type="ORF">PODLI_1B043015</name>
</gene>
<organism evidence="2 3">
    <name type="scientific">Podarcis lilfordi</name>
    <name type="common">Lilford's wall lizard</name>
    <dbReference type="NCBI Taxonomy" id="74358"/>
    <lineage>
        <taxon>Eukaryota</taxon>
        <taxon>Metazoa</taxon>
        <taxon>Chordata</taxon>
        <taxon>Craniata</taxon>
        <taxon>Vertebrata</taxon>
        <taxon>Euteleostomi</taxon>
        <taxon>Lepidosauria</taxon>
        <taxon>Squamata</taxon>
        <taxon>Bifurcata</taxon>
        <taxon>Unidentata</taxon>
        <taxon>Episquamata</taxon>
        <taxon>Laterata</taxon>
        <taxon>Lacertibaenia</taxon>
        <taxon>Lacertidae</taxon>
        <taxon>Podarcis</taxon>
    </lineage>
</organism>
<sequence>MVIGEELCAGLQAAARTTSRESGVCGSQTGLSGYGTEQAARFLRTQQGGDLPFDGIRRIPSNARAYSNYNEWMRRLLTASPHTLAPHSAPGIVSEMMDPTRRPPPAEERSSDAPLRKMIRRSLRAAAERAFPNAHRAKRPVPSRSKSRAVGCPFHHHTRLFPRAPHFPWQSPFSKNTLPLLKRSLRFILRSSNWGVGSPVSP</sequence>
<evidence type="ECO:0000256" key="1">
    <source>
        <dbReference type="SAM" id="MobiDB-lite"/>
    </source>
</evidence>
<evidence type="ECO:0000313" key="3">
    <source>
        <dbReference type="Proteomes" id="UP001178461"/>
    </source>
</evidence>
<protein>
    <submittedName>
        <fullName evidence="2">Uncharacterized protein</fullName>
    </submittedName>
</protein>
<dbReference type="AlphaFoldDB" id="A0AA35PIY4"/>
<proteinExistence type="predicted"/>
<feature type="region of interest" description="Disordered" evidence="1">
    <location>
        <begin position="87"/>
        <end position="112"/>
    </location>
</feature>